<proteinExistence type="inferred from homology"/>
<evidence type="ECO:0000256" key="4">
    <source>
        <dbReference type="ARBA" id="ARBA00022777"/>
    </source>
</evidence>
<evidence type="ECO:0000256" key="2">
    <source>
        <dbReference type="ARBA" id="ARBA00022723"/>
    </source>
</evidence>
<comment type="activity regulation">
    <text evidence="9">Activated by a monovalent cation that binds near, but not in, the active site. The most likely occupant of the site in vivo is potassium. Ion binding induces a conformational change that may alter substrate affinity.</text>
</comment>
<keyword evidence="2 9" id="KW-0479">Metal-binding</keyword>
<feature type="binding site" evidence="9">
    <location>
        <position position="179"/>
    </location>
    <ligand>
        <name>ATP</name>
        <dbReference type="ChEBI" id="CHEBI:30616"/>
    </ligand>
</feature>
<dbReference type="Pfam" id="PF00294">
    <property type="entry name" value="PfkB"/>
    <property type="match status" value="1"/>
</dbReference>
<keyword evidence="9" id="KW-0963">Cytoplasm</keyword>
<comment type="subcellular location">
    <subcellularLocation>
        <location evidence="9">Cytoplasm</location>
    </subcellularLocation>
</comment>
<keyword evidence="12" id="KW-1185">Reference proteome</keyword>
<dbReference type="CDD" id="cd01174">
    <property type="entry name" value="ribokinase"/>
    <property type="match status" value="1"/>
</dbReference>
<evidence type="ECO:0000313" key="12">
    <source>
        <dbReference type="Proteomes" id="UP001208938"/>
    </source>
</evidence>
<dbReference type="HAMAP" id="MF_01987">
    <property type="entry name" value="Ribokinase"/>
    <property type="match status" value="1"/>
</dbReference>
<comment type="caution">
    <text evidence="9">Lacks conserved residue(s) required for the propagation of feature annotation.</text>
</comment>
<feature type="binding site" evidence="9">
    <location>
        <position position="273"/>
    </location>
    <ligand>
        <name>K(+)</name>
        <dbReference type="ChEBI" id="CHEBI:29103"/>
    </ligand>
</feature>
<keyword evidence="8 9" id="KW-0119">Carbohydrate metabolism</keyword>
<evidence type="ECO:0000256" key="6">
    <source>
        <dbReference type="ARBA" id="ARBA00022842"/>
    </source>
</evidence>
<evidence type="ECO:0000256" key="9">
    <source>
        <dbReference type="HAMAP-Rule" id="MF_01987"/>
    </source>
</evidence>
<dbReference type="Gene3D" id="3.40.1190.20">
    <property type="match status" value="1"/>
</dbReference>
<feature type="binding site" evidence="9">
    <location>
        <begin position="237"/>
        <end position="238"/>
    </location>
    <ligand>
        <name>ATP</name>
        <dbReference type="ChEBI" id="CHEBI:30616"/>
    </ligand>
</feature>
<protein>
    <recommendedName>
        <fullName evidence="9">Ribokinase</fullName>
        <shortName evidence="9">RK</shortName>
        <ecNumber evidence="9">2.7.1.15</ecNumber>
    </recommendedName>
</protein>
<feature type="binding site" evidence="9">
    <location>
        <position position="238"/>
    </location>
    <ligand>
        <name>substrate</name>
    </ligand>
</feature>
<dbReference type="PANTHER" id="PTHR10584">
    <property type="entry name" value="SUGAR KINASE"/>
    <property type="match status" value="1"/>
</dbReference>
<organism evidence="11 12">
    <name type="scientific">Pararhodobacter zhoushanensis</name>
    <dbReference type="NCBI Taxonomy" id="2479545"/>
    <lineage>
        <taxon>Bacteria</taxon>
        <taxon>Pseudomonadati</taxon>
        <taxon>Pseudomonadota</taxon>
        <taxon>Alphaproteobacteria</taxon>
        <taxon>Rhodobacterales</taxon>
        <taxon>Paracoccaceae</taxon>
        <taxon>Pararhodobacter</taxon>
    </lineage>
</organism>
<evidence type="ECO:0000256" key="3">
    <source>
        <dbReference type="ARBA" id="ARBA00022741"/>
    </source>
</evidence>
<keyword evidence="6 9" id="KW-0460">Magnesium</keyword>
<comment type="catalytic activity">
    <reaction evidence="9">
        <text>D-ribose + ATP = D-ribose 5-phosphate + ADP + H(+)</text>
        <dbReference type="Rhea" id="RHEA:13697"/>
        <dbReference type="ChEBI" id="CHEBI:15378"/>
        <dbReference type="ChEBI" id="CHEBI:30616"/>
        <dbReference type="ChEBI" id="CHEBI:47013"/>
        <dbReference type="ChEBI" id="CHEBI:78346"/>
        <dbReference type="ChEBI" id="CHEBI:456216"/>
        <dbReference type="EC" id="2.7.1.15"/>
    </reaction>
</comment>
<keyword evidence="3 9" id="KW-0547">Nucleotide-binding</keyword>
<keyword evidence="1 9" id="KW-0808">Transferase</keyword>
<feature type="binding site" evidence="9">
    <location>
        <position position="136"/>
    </location>
    <ligand>
        <name>substrate</name>
    </ligand>
</feature>
<comment type="caution">
    <text evidence="11">The sequence shown here is derived from an EMBL/GenBank/DDBJ whole genome shotgun (WGS) entry which is preliminary data.</text>
</comment>
<dbReference type="RefSeq" id="WP_264504369.1">
    <property type="nucleotide sequence ID" value="NZ_JAPDFL010000001.1"/>
</dbReference>
<feature type="domain" description="Carbohydrate kinase PfkB" evidence="10">
    <location>
        <begin position="3"/>
        <end position="280"/>
    </location>
</feature>
<comment type="function">
    <text evidence="9">Catalyzes the phosphorylation of ribose at O-5 in a reaction requiring ATP and magnesium. The resulting D-ribose-5-phosphate can then be used either for sythesis of nucleotides, histidine, and tryptophan, or as a component of the pentose phosphate pathway.</text>
</comment>
<keyword evidence="7 9" id="KW-0630">Potassium</keyword>
<comment type="pathway">
    <text evidence="9">Carbohydrate metabolism; D-ribose degradation; D-ribose 5-phosphate from beta-D-ribopyranose: step 2/2.</text>
</comment>
<feature type="binding site" evidence="9">
    <location>
        <begin position="38"/>
        <end position="42"/>
    </location>
    <ligand>
        <name>substrate</name>
    </ligand>
</feature>
<dbReference type="InterPro" id="IPR011611">
    <property type="entry name" value="PfkB_dom"/>
</dbReference>
<feature type="binding site" evidence="9">
    <location>
        <begin position="10"/>
        <end position="12"/>
    </location>
    <ligand>
        <name>substrate</name>
    </ligand>
</feature>
<comment type="subunit">
    <text evidence="9">Homodimer.</text>
</comment>
<evidence type="ECO:0000259" key="10">
    <source>
        <dbReference type="Pfam" id="PF00294"/>
    </source>
</evidence>
<keyword evidence="5 9" id="KW-0067">ATP-binding</keyword>
<evidence type="ECO:0000256" key="5">
    <source>
        <dbReference type="ARBA" id="ARBA00022840"/>
    </source>
</evidence>
<comment type="cofactor">
    <cofactor evidence="9">
        <name>Mg(2+)</name>
        <dbReference type="ChEBI" id="CHEBI:18420"/>
    </cofactor>
    <text evidence="9">Requires a divalent cation, most likely magnesium in vivo, as an electrophilic catalyst to aid phosphoryl group transfer. It is the chelate of the metal and the nucleotide that is the actual substrate.</text>
</comment>
<dbReference type="InterPro" id="IPR002139">
    <property type="entry name" value="Ribo/fructo_kinase"/>
</dbReference>
<dbReference type="PANTHER" id="PTHR10584:SF157">
    <property type="entry name" value="SULFOFRUCTOSE KINASE"/>
    <property type="match status" value="1"/>
</dbReference>
<accession>A0ABT3GUN0</accession>
<evidence type="ECO:0000256" key="7">
    <source>
        <dbReference type="ARBA" id="ARBA00022958"/>
    </source>
</evidence>
<gene>
    <name evidence="9" type="primary">rbsK</name>
    <name evidence="11" type="ORF">OKW52_02865</name>
</gene>
<reference evidence="11 12" key="1">
    <citation type="submission" date="2022-10" db="EMBL/GenBank/DDBJ databases">
        <title>Pararhodobacter sp. nov., isolated from marine algae.</title>
        <authorList>
            <person name="Choi B.J."/>
            <person name="Kim J.M."/>
            <person name="Lee J.K."/>
            <person name="Choi D.G."/>
            <person name="Jeon C.O."/>
        </authorList>
    </citation>
    <scope>NUCLEOTIDE SEQUENCE [LARGE SCALE GENOMIC DNA]</scope>
    <source>
        <strain evidence="11 12">ZQ420</strain>
    </source>
</reference>
<feature type="binding site" evidence="9">
    <location>
        <position position="234"/>
    </location>
    <ligand>
        <name>K(+)</name>
        <dbReference type="ChEBI" id="CHEBI:29103"/>
    </ligand>
</feature>
<feature type="binding site" evidence="9">
    <location>
        <position position="232"/>
    </location>
    <ligand>
        <name>K(+)</name>
        <dbReference type="ChEBI" id="CHEBI:29103"/>
    </ligand>
</feature>
<dbReference type="SUPFAM" id="SSF53613">
    <property type="entry name" value="Ribokinase-like"/>
    <property type="match status" value="1"/>
</dbReference>
<evidence type="ECO:0000256" key="8">
    <source>
        <dbReference type="ARBA" id="ARBA00023277"/>
    </source>
</evidence>
<keyword evidence="4 9" id="KW-0418">Kinase</keyword>
<evidence type="ECO:0000256" key="1">
    <source>
        <dbReference type="ARBA" id="ARBA00022679"/>
    </source>
</evidence>
<dbReference type="EC" id="2.7.1.15" evidence="9"/>
<name>A0ABT3GUN0_9RHOB</name>
<sequence length="290" mass="29554">MTVFCLGSINIDHVYRLPALPQAGETLSASSHTPGLGGKGVNQSVAALRAGAKVVHIGAVGRGDAWIEAQLTAHGIALDRIARVRQGTGHAIVAVDDAGENQIIIHPGANQAQDLAMIDAALATAKPGDCLLVQNETSHQVEAARIARARGLRVFYSAAPFAPDPLRAILPHVTHLLVNAGEAAALVKSTGTALPDQPVEAVIVTRGAQGAEWISAGTEPLFQPSFPVTPVDTTGAGDCFAGSLAAALDRGATPAQALRYAAAAAALQVTQPGAAPAMPDRAKVEQLLAG</sequence>
<comment type="similarity">
    <text evidence="9">Belongs to the carbohydrate kinase PfkB family. Ribokinase subfamily.</text>
</comment>
<dbReference type="InterPro" id="IPR011877">
    <property type="entry name" value="Ribokinase"/>
</dbReference>
<dbReference type="PRINTS" id="PR00990">
    <property type="entry name" value="RIBOKINASE"/>
</dbReference>
<dbReference type="Proteomes" id="UP001208938">
    <property type="component" value="Unassembled WGS sequence"/>
</dbReference>
<feature type="active site" description="Proton acceptor" evidence="9">
    <location>
        <position position="238"/>
    </location>
</feature>
<evidence type="ECO:0000313" key="11">
    <source>
        <dbReference type="EMBL" id="MCW1931235.1"/>
    </source>
</evidence>
<dbReference type="EMBL" id="JAPDFL010000001">
    <property type="protein sequence ID" value="MCW1931235.1"/>
    <property type="molecule type" value="Genomic_DNA"/>
</dbReference>
<feature type="binding site" evidence="9">
    <location>
        <position position="271"/>
    </location>
    <ligand>
        <name>K(+)</name>
        <dbReference type="ChEBI" id="CHEBI:29103"/>
    </ligand>
</feature>
<dbReference type="InterPro" id="IPR029056">
    <property type="entry name" value="Ribokinase-like"/>
</dbReference>
<feature type="binding site" evidence="9">
    <location>
        <position position="268"/>
    </location>
    <ligand>
        <name>K(+)</name>
        <dbReference type="ChEBI" id="CHEBI:29103"/>
    </ligand>
</feature>
<feature type="binding site" evidence="9">
    <location>
        <begin position="205"/>
        <end position="210"/>
    </location>
    <ligand>
        <name>ATP</name>
        <dbReference type="ChEBI" id="CHEBI:30616"/>
    </ligand>
</feature>